<dbReference type="EMBL" id="BLYL01000003">
    <property type="protein sequence ID" value="GFO93774.1"/>
    <property type="molecule type" value="Genomic_DNA"/>
</dbReference>
<organism evidence="3 4">
    <name type="scientific">Coprococcus eutactus</name>
    <dbReference type="NCBI Taxonomy" id="33043"/>
    <lineage>
        <taxon>Bacteria</taxon>
        <taxon>Bacillati</taxon>
        <taxon>Bacillota</taxon>
        <taxon>Clostridia</taxon>
        <taxon>Lachnospirales</taxon>
        <taxon>Lachnospiraceae</taxon>
        <taxon>Coprococcus</taxon>
    </lineage>
</organism>
<evidence type="ECO:0000313" key="3">
    <source>
        <dbReference type="EMBL" id="GFO93774.1"/>
    </source>
</evidence>
<dbReference type="PROSITE" id="PS51257">
    <property type="entry name" value="PROKAR_LIPOPROTEIN"/>
    <property type="match status" value="1"/>
</dbReference>
<feature type="chain" id="PRO_5042540291" evidence="2">
    <location>
        <begin position="21"/>
        <end position="294"/>
    </location>
</feature>
<proteinExistence type="predicted"/>
<evidence type="ECO:0000313" key="4">
    <source>
        <dbReference type="Proteomes" id="UP000660047"/>
    </source>
</evidence>
<keyword evidence="2" id="KW-0732">Signal</keyword>
<name>A0AAI9K1A4_9FIRM</name>
<protein>
    <submittedName>
        <fullName evidence="3">Uncharacterized protein</fullName>
    </submittedName>
</protein>
<sequence>MGIRKEIFICAAALSIMACTACGSSEGNVSGTNGVETSTGVESGMIEQPQVMYDGYIYYYNATGRDEKLPEGYEIAGTIKKVDSKDYPAENFAAAGVDLEAGQDIYISTTEKNVIYLKYDSGYARFERSPEDAAAEEQDETEVAEKENEIEGNSEMTDNMDDAMAENCGEYGFGEDGEFDFDSIFGIDQLDLNYEAHVAGFDGESFLYSVHIDGGITDEKVDEIQQVMADYSSQNGDEENYMGYIDIYKGEDQIMIYLDLGGVSEENSNMAVTGILNALNSVSGIKSVIINEEM</sequence>
<reference evidence="3" key="1">
    <citation type="submission" date="2020-06" db="EMBL/GenBank/DDBJ databases">
        <title>Characterization of fructooligosaccharide metabolism and fructooligosaccharide-degrading enzymes in human commensal butyrate producers.</title>
        <authorList>
            <person name="Tanno H."/>
            <person name="Fujii T."/>
            <person name="Hirano K."/>
            <person name="Maeno S."/>
            <person name="Tonozuka T."/>
            <person name="Sakamoto M."/>
            <person name="Ohkuma M."/>
            <person name="Tochio T."/>
            <person name="Endo A."/>
        </authorList>
    </citation>
    <scope>NUCLEOTIDE SEQUENCE</scope>
    <source>
        <strain evidence="3">JCM 31265</strain>
    </source>
</reference>
<dbReference type="RefSeq" id="WP_055223279.1">
    <property type="nucleotide sequence ID" value="NZ_BLYL01000003.1"/>
</dbReference>
<dbReference type="AlphaFoldDB" id="A0AAI9K1A4"/>
<evidence type="ECO:0000256" key="1">
    <source>
        <dbReference type="SAM" id="MobiDB-lite"/>
    </source>
</evidence>
<feature type="region of interest" description="Disordered" evidence="1">
    <location>
        <begin position="128"/>
        <end position="157"/>
    </location>
</feature>
<feature type="signal peptide" evidence="2">
    <location>
        <begin position="1"/>
        <end position="20"/>
    </location>
</feature>
<feature type="compositionally biased region" description="Acidic residues" evidence="1">
    <location>
        <begin position="133"/>
        <end position="142"/>
    </location>
</feature>
<dbReference type="Proteomes" id="UP000660047">
    <property type="component" value="Unassembled WGS sequence"/>
</dbReference>
<gene>
    <name evidence="3" type="ORF">COEU31_08200</name>
</gene>
<comment type="caution">
    <text evidence="3">The sequence shown here is derived from an EMBL/GenBank/DDBJ whole genome shotgun (WGS) entry which is preliminary data.</text>
</comment>
<evidence type="ECO:0000256" key="2">
    <source>
        <dbReference type="SAM" id="SignalP"/>
    </source>
</evidence>
<accession>A0AAI9K1A4</accession>